<evidence type="ECO:0000256" key="8">
    <source>
        <dbReference type="SAM" id="MobiDB-lite"/>
    </source>
</evidence>
<feature type="transmembrane region" description="Helical" evidence="9">
    <location>
        <begin position="465"/>
        <end position="487"/>
    </location>
</feature>
<feature type="transmembrane region" description="Helical" evidence="9">
    <location>
        <begin position="231"/>
        <end position="255"/>
    </location>
</feature>
<comment type="caution">
    <text evidence="10">The sequence shown here is derived from an EMBL/GenBank/DDBJ whole genome shotgun (WGS) entry which is preliminary data.</text>
</comment>
<feature type="transmembrane region" description="Helical" evidence="9">
    <location>
        <begin position="507"/>
        <end position="526"/>
    </location>
</feature>
<dbReference type="PRINTS" id="PR01806">
    <property type="entry name" value="VIRFACTRMVIN"/>
</dbReference>
<dbReference type="GO" id="GO:0008360">
    <property type="term" value="P:regulation of cell shape"/>
    <property type="evidence" value="ECO:0007669"/>
    <property type="project" value="UniProtKB-KW"/>
</dbReference>
<evidence type="ECO:0000256" key="4">
    <source>
        <dbReference type="ARBA" id="ARBA00022960"/>
    </source>
</evidence>
<accession>A0A2T0UJG0</accession>
<dbReference type="GO" id="GO:0034204">
    <property type="term" value="P:lipid translocation"/>
    <property type="evidence" value="ECO:0007669"/>
    <property type="project" value="TreeGrafter"/>
</dbReference>
<feature type="transmembrane region" description="Helical" evidence="9">
    <location>
        <begin position="362"/>
        <end position="385"/>
    </location>
</feature>
<dbReference type="Pfam" id="PF03023">
    <property type="entry name" value="MurJ"/>
    <property type="match status" value="1"/>
</dbReference>
<feature type="transmembrane region" description="Helical" evidence="9">
    <location>
        <begin position="58"/>
        <end position="78"/>
    </location>
</feature>
<keyword evidence="7 9" id="KW-0472">Membrane</keyword>
<evidence type="ECO:0000256" key="7">
    <source>
        <dbReference type="ARBA" id="ARBA00023136"/>
    </source>
</evidence>
<dbReference type="RefSeq" id="WP_106297769.1">
    <property type="nucleotide sequence ID" value="NZ_PVTI01000014.1"/>
</dbReference>
<evidence type="ECO:0000256" key="5">
    <source>
        <dbReference type="ARBA" id="ARBA00022984"/>
    </source>
</evidence>
<proteinExistence type="predicted"/>
<feature type="transmembrane region" description="Helical" evidence="9">
    <location>
        <begin position="195"/>
        <end position="216"/>
    </location>
</feature>
<feature type="transmembrane region" description="Helical" evidence="9">
    <location>
        <begin position="437"/>
        <end position="459"/>
    </location>
</feature>
<evidence type="ECO:0000256" key="1">
    <source>
        <dbReference type="ARBA" id="ARBA00004651"/>
    </source>
</evidence>
<feature type="transmembrane region" description="Helical" evidence="9">
    <location>
        <begin position="532"/>
        <end position="552"/>
    </location>
</feature>
<evidence type="ECO:0000256" key="9">
    <source>
        <dbReference type="SAM" id="Phobius"/>
    </source>
</evidence>
<dbReference type="GO" id="GO:0005886">
    <property type="term" value="C:plasma membrane"/>
    <property type="evidence" value="ECO:0007669"/>
    <property type="project" value="UniProtKB-SubCell"/>
</dbReference>
<reference evidence="10 11" key="1">
    <citation type="submission" date="2018-03" db="EMBL/GenBank/DDBJ databases">
        <title>Genomic Encyclopedia of Archaeal and Bacterial Type Strains, Phase II (KMG-II): from individual species to whole genera.</title>
        <authorList>
            <person name="Goeker M."/>
        </authorList>
    </citation>
    <scope>NUCLEOTIDE SEQUENCE [LARGE SCALE GENOMIC DNA]</scope>
    <source>
        <strain evidence="10 11">ATCC BAA-1496</strain>
    </source>
</reference>
<feature type="transmembrane region" description="Helical" evidence="9">
    <location>
        <begin position="90"/>
        <end position="113"/>
    </location>
</feature>
<keyword evidence="3 9" id="KW-0812">Transmembrane</keyword>
<evidence type="ECO:0000313" key="10">
    <source>
        <dbReference type="EMBL" id="PRY58042.1"/>
    </source>
</evidence>
<dbReference type="PANTHER" id="PTHR47019">
    <property type="entry name" value="LIPID II FLIPPASE MURJ"/>
    <property type="match status" value="1"/>
</dbReference>
<name>A0A2T0UJG0_9MICO</name>
<dbReference type="EMBL" id="PVTI01000014">
    <property type="protein sequence ID" value="PRY58042.1"/>
    <property type="molecule type" value="Genomic_DNA"/>
</dbReference>
<feature type="region of interest" description="Disordered" evidence="8">
    <location>
        <begin position="1"/>
        <end position="35"/>
    </location>
</feature>
<evidence type="ECO:0000313" key="11">
    <source>
        <dbReference type="Proteomes" id="UP000237822"/>
    </source>
</evidence>
<comment type="subcellular location">
    <subcellularLocation>
        <location evidence="1">Cell membrane</location>
        <topology evidence="1">Multi-pass membrane protein</topology>
    </subcellularLocation>
</comment>
<dbReference type="AlphaFoldDB" id="A0A2T0UJG0"/>
<protein>
    <submittedName>
        <fullName evidence="10">Putative peptidoglycan lipid II flippase</fullName>
    </submittedName>
</protein>
<feature type="transmembrane region" description="Helical" evidence="9">
    <location>
        <begin position="125"/>
        <end position="147"/>
    </location>
</feature>
<dbReference type="InterPro" id="IPR051050">
    <property type="entry name" value="Lipid_II_flippase_MurJ/MviN"/>
</dbReference>
<dbReference type="InterPro" id="IPR004268">
    <property type="entry name" value="MurJ"/>
</dbReference>
<keyword evidence="5" id="KW-0573">Peptidoglycan synthesis</keyword>
<dbReference type="NCBIfam" id="TIGR01695">
    <property type="entry name" value="murJ_mviN"/>
    <property type="match status" value="1"/>
</dbReference>
<dbReference type="Proteomes" id="UP000237822">
    <property type="component" value="Unassembled WGS sequence"/>
</dbReference>
<keyword evidence="11" id="KW-1185">Reference proteome</keyword>
<keyword evidence="4" id="KW-0133">Cell shape</keyword>
<dbReference type="PANTHER" id="PTHR47019:SF1">
    <property type="entry name" value="LIPID II FLIPPASE MURJ"/>
    <property type="match status" value="1"/>
</dbReference>
<organism evidence="10 11">
    <name type="scientific">Knoellia remsis</name>
    <dbReference type="NCBI Taxonomy" id="407159"/>
    <lineage>
        <taxon>Bacteria</taxon>
        <taxon>Bacillati</taxon>
        <taxon>Actinomycetota</taxon>
        <taxon>Actinomycetes</taxon>
        <taxon>Micrococcales</taxon>
        <taxon>Intrasporangiaceae</taxon>
        <taxon>Knoellia</taxon>
    </lineage>
</organism>
<sequence>MSDHRPDDAESDPVNAAASPEATPESDPVADPASAVPVRDNVARNSAIMAIGTFGSRILGFVRTAMLTGIVGVNALTADSFSVANSLPTQLYVLINGGLLSAVLIPQLTKAMLRKDGGQDFSDRLITLCLLVLAGTTVASLAAAPWIVRLLTDNEDEAFLSLTTKFALLCLPQIFFYGLYSVLGQVLNARGNFSAYAWAPAWANVIQIAGLAWFIVEWGQQTSLQDWSAEMIWVLAGSTTLGIVVQGVGLVVPLVKSGFRYRPRFGWRGHGFRDLSRMAMWTIAALLISQAYGFLSTYTNSSGAARADNVPGNYAQALAYGLYILPHSIITISLITALFPAMSRAHEQGDLAAMRRQVVNGLKTPSVLLIPATAALLALGRPIAATLFPGSAYDADLGIDDAADVGLIMGIMGIGLVPFGITALKQRYCFARGDGKMNFWTVVVLMAGNALGCVVALLWSAPEYVVMTVAAGASISNFVAAAVFIVIARRQLGGLGMSSVVRLWVRLVLVCAIGGVAAWGIATLVADPGDAWVTQALAVAAGLLALGLVYLAGARLLRIREVDELLAPILRRVRLAR</sequence>
<feature type="transmembrane region" description="Helical" evidence="9">
    <location>
        <begin position="275"/>
        <end position="298"/>
    </location>
</feature>
<keyword evidence="2" id="KW-1003">Cell membrane</keyword>
<feature type="transmembrane region" description="Helical" evidence="9">
    <location>
        <begin position="159"/>
        <end position="183"/>
    </location>
</feature>
<evidence type="ECO:0000256" key="3">
    <source>
        <dbReference type="ARBA" id="ARBA00022692"/>
    </source>
</evidence>
<keyword evidence="6 9" id="KW-1133">Transmembrane helix</keyword>
<dbReference type="OrthoDB" id="9786339at2"/>
<dbReference type="CDD" id="cd13123">
    <property type="entry name" value="MATE_MurJ_like"/>
    <property type="match status" value="1"/>
</dbReference>
<dbReference type="GO" id="GO:0015648">
    <property type="term" value="F:lipid-linked peptidoglycan transporter activity"/>
    <property type="evidence" value="ECO:0007669"/>
    <property type="project" value="TreeGrafter"/>
</dbReference>
<dbReference type="GO" id="GO:0009252">
    <property type="term" value="P:peptidoglycan biosynthetic process"/>
    <property type="evidence" value="ECO:0007669"/>
    <property type="project" value="UniProtKB-KW"/>
</dbReference>
<evidence type="ECO:0000256" key="2">
    <source>
        <dbReference type="ARBA" id="ARBA00022475"/>
    </source>
</evidence>
<evidence type="ECO:0000256" key="6">
    <source>
        <dbReference type="ARBA" id="ARBA00022989"/>
    </source>
</evidence>
<gene>
    <name evidence="10" type="ORF">BCF74_11473</name>
</gene>
<feature type="transmembrane region" description="Helical" evidence="9">
    <location>
        <begin position="405"/>
        <end position="425"/>
    </location>
</feature>
<feature type="transmembrane region" description="Helical" evidence="9">
    <location>
        <begin position="318"/>
        <end position="341"/>
    </location>
</feature>